<accession>A0A147I7A6</accession>
<comment type="caution">
    <text evidence="1">The sequence shown here is derived from an EMBL/GenBank/DDBJ whole genome shotgun (WGS) entry which is preliminary data.</text>
</comment>
<sequence>MWQILALFAAFVSPEPGAGRIYEGVAYGPRQTMVCDWFSNFENSRFDRCRTSGGMIVPIEDGASLSCVPKLCDVLDARARRVARWTRADPVWGRFIVRLSGRVSTGSRPKRYLGDGTRSVLIERLIDVRRVGASFPSR</sequence>
<protein>
    <submittedName>
        <fullName evidence="1">Uncharacterized protein</fullName>
    </submittedName>
</protein>
<organism evidence="1 2">
    <name type="scientific">Sphingomonas sanguinis</name>
    <dbReference type="NCBI Taxonomy" id="33051"/>
    <lineage>
        <taxon>Bacteria</taxon>
        <taxon>Pseudomonadati</taxon>
        <taxon>Pseudomonadota</taxon>
        <taxon>Alphaproteobacteria</taxon>
        <taxon>Sphingomonadales</taxon>
        <taxon>Sphingomonadaceae</taxon>
        <taxon>Sphingomonas</taxon>
    </lineage>
</organism>
<dbReference type="AlphaFoldDB" id="A0A147I7A6"/>
<reference evidence="1 2" key="1">
    <citation type="journal article" date="2016" name="Front. Microbiol.">
        <title>Genomic Resource of Rice Seed Associated Bacteria.</title>
        <authorList>
            <person name="Midha S."/>
            <person name="Bansal K."/>
            <person name="Sharma S."/>
            <person name="Kumar N."/>
            <person name="Patil P.P."/>
            <person name="Chaudhry V."/>
            <person name="Patil P.B."/>
        </authorList>
    </citation>
    <scope>NUCLEOTIDE SEQUENCE [LARGE SCALE GENOMIC DNA]</scope>
    <source>
        <strain evidence="1 2">NS319</strain>
    </source>
</reference>
<gene>
    <name evidence="1" type="ORF">NS319_01530</name>
</gene>
<dbReference type="PATRIC" id="fig|33051.3.peg.3824"/>
<dbReference type="Proteomes" id="UP000072867">
    <property type="component" value="Unassembled WGS sequence"/>
</dbReference>
<proteinExistence type="predicted"/>
<name>A0A147I7A6_9SPHN</name>
<evidence type="ECO:0000313" key="2">
    <source>
        <dbReference type="Proteomes" id="UP000072867"/>
    </source>
</evidence>
<evidence type="ECO:0000313" key="1">
    <source>
        <dbReference type="EMBL" id="KTT74897.1"/>
    </source>
</evidence>
<dbReference type="EMBL" id="LDTD01000009">
    <property type="protein sequence ID" value="KTT74897.1"/>
    <property type="molecule type" value="Genomic_DNA"/>
</dbReference>